<accession>A0A2Z6PBN2</accession>
<dbReference type="PANTHER" id="PTHR23075:SF0">
    <property type="entry name" value="ATPASE FAMILY AAA DOMAIN-CONTAINING PROTEIN 3"/>
    <property type="match status" value="1"/>
</dbReference>
<proteinExistence type="predicted"/>
<keyword evidence="3" id="KW-0999">Mitochondrion inner membrane</keyword>
<evidence type="ECO:0000259" key="10">
    <source>
        <dbReference type="Pfam" id="PF13966"/>
    </source>
</evidence>
<keyword evidence="5 8" id="KW-0175">Coiled coil</keyword>
<feature type="domain" description="Reverse transcriptase zinc-binding" evidence="10">
    <location>
        <begin position="221"/>
        <end position="279"/>
    </location>
</feature>
<dbReference type="GO" id="GO:0005524">
    <property type="term" value="F:ATP binding"/>
    <property type="evidence" value="ECO:0007669"/>
    <property type="project" value="UniProtKB-KW"/>
</dbReference>
<evidence type="ECO:0000256" key="6">
    <source>
        <dbReference type="ARBA" id="ARBA00023128"/>
    </source>
</evidence>
<keyword evidence="6" id="KW-0496">Mitochondrion</keyword>
<dbReference type="GO" id="GO:0031966">
    <property type="term" value="C:mitochondrial membrane"/>
    <property type="evidence" value="ECO:0007669"/>
    <property type="project" value="UniProtKB-SubCell"/>
</dbReference>
<evidence type="ECO:0000313" key="12">
    <source>
        <dbReference type="Proteomes" id="UP000242715"/>
    </source>
</evidence>
<dbReference type="GO" id="GO:0007005">
    <property type="term" value="P:mitochondrion organization"/>
    <property type="evidence" value="ECO:0007669"/>
    <property type="project" value="TreeGrafter"/>
</dbReference>
<dbReference type="OrthoDB" id="1938246at2759"/>
<evidence type="ECO:0000256" key="4">
    <source>
        <dbReference type="ARBA" id="ARBA00022840"/>
    </source>
</evidence>
<dbReference type="Pfam" id="PF12037">
    <property type="entry name" value="ATAD3_N"/>
    <property type="match status" value="1"/>
</dbReference>
<feature type="coiled-coil region" evidence="8">
    <location>
        <begin position="1"/>
        <end position="62"/>
    </location>
</feature>
<keyword evidence="2" id="KW-0547">Nucleotide-binding</keyword>
<keyword evidence="4" id="KW-0067">ATP-binding</keyword>
<evidence type="ECO:0000256" key="2">
    <source>
        <dbReference type="ARBA" id="ARBA00022741"/>
    </source>
</evidence>
<dbReference type="GO" id="GO:0008270">
    <property type="term" value="F:zinc ion binding"/>
    <property type="evidence" value="ECO:0007669"/>
    <property type="project" value="TreeGrafter"/>
</dbReference>
<dbReference type="Proteomes" id="UP000242715">
    <property type="component" value="Unassembled WGS sequence"/>
</dbReference>
<keyword evidence="7" id="KW-0472">Membrane</keyword>
<evidence type="ECO:0000256" key="3">
    <source>
        <dbReference type="ARBA" id="ARBA00022792"/>
    </source>
</evidence>
<organism evidence="11 12">
    <name type="scientific">Trifolium subterraneum</name>
    <name type="common">Subterranean clover</name>
    <dbReference type="NCBI Taxonomy" id="3900"/>
    <lineage>
        <taxon>Eukaryota</taxon>
        <taxon>Viridiplantae</taxon>
        <taxon>Streptophyta</taxon>
        <taxon>Embryophyta</taxon>
        <taxon>Tracheophyta</taxon>
        <taxon>Spermatophyta</taxon>
        <taxon>Magnoliopsida</taxon>
        <taxon>eudicotyledons</taxon>
        <taxon>Gunneridae</taxon>
        <taxon>Pentapetalae</taxon>
        <taxon>rosids</taxon>
        <taxon>fabids</taxon>
        <taxon>Fabales</taxon>
        <taxon>Fabaceae</taxon>
        <taxon>Papilionoideae</taxon>
        <taxon>50 kb inversion clade</taxon>
        <taxon>NPAAA clade</taxon>
        <taxon>Hologalegina</taxon>
        <taxon>IRL clade</taxon>
        <taxon>Trifolieae</taxon>
        <taxon>Trifolium</taxon>
    </lineage>
</organism>
<dbReference type="PANTHER" id="PTHR23075">
    <property type="entry name" value="PUTATIVE ATP-ASE"/>
    <property type="match status" value="1"/>
</dbReference>
<evidence type="ECO:0000259" key="9">
    <source>
        <dbReference type="Pfam" id="PF12037"/>
    </source>
</evidence>
<dbReference type="AlphaFoldDB" id="A0A2Z6PBN2"/>
<evidence type="ECO:0000256" key="5">
    <source>
        <dbReference type="ARBA" id="ARBA00023054"/>
    </source>
</evidence>
<dbReference type="EMBL" id="DF974302">
    <property type="protein sequence ID" value="GAU47330.1"/>
    <property type="molecule type" value="Genomic_DNA"/>
</dbReference>
<evidence type="ECO:0000256" key="1">
    <source>
        <dbReference type="ARBA" id="ARBA00004325"/>
    </source>
</evidence>
<dbReference type="Pfam" id="PF13966">
    <property type="entry name" value="zf-RVT"/>
    <property type="match status" value="1"/>
</dbReference>
<evidence type="ECO:0000256" key="8">
    <source>
        <dbReference type="SAM" id="Coils"/>
    </source>
</evidence>
<reference evidence="12" key="1">
    <citation type="journal article" date="2017" name="Front. Plant Sci.">
        <title>Climate Clever Clovers: New Paradigm to Reduce the Environmental Footprint of Ruminants by Breeding Low Methanogenic Forages Utilizing Haplotype Variation.</title>
        <authorList>
            <person name="Kaur P."/>
            <person name="Appels R."/>
            <person name="Bayer P.E."/>
            <person name="Keeble-Gagnere G."/>
            <person name="Wang J."/>
            <person name="Hirakawa H."/>
            <person name="Shirasawa K."/>
            <person name="Vercoe P."/>
            <person name="Stefanova K."/>
            <person name="Durmic Z."/>
            <person name="Nichols P."/>
            <person name="Revell C."/>
            <person name="Isobe S.N."/>
            <person name="Edwards D."/>
            <person name="Erskine W."/>
        </authorList>
    </citation>
    <scope>NUCLEOTIDE SEQUENCE [LARGE SCALE GENOMIC DNA]</scope>
    <source>
        <strain evidence="12">cv. Daliak</strain>
    </source>
</reference>
<name>A0A2Z6PBN2_TRISU</name>
<dbReference type="InterPro" id="IPR021911">
    <property type="entry name" value="ATAD3_N"/>
</dbReference>
<dbReference type="InterPro" id="IPR026960">
    <property type="entry name" value="RVT-Znf"/>
</dbReference>
<comment type="subcellular location">
    <subcellularLocation>
        <location evidence="1">Mitochondrion membrane</location>
    </subcellularLocation>
</comment>
<feature type="domain" description="ATPase family AAA" evidence="9">
    <location>
        <begin position="1"/>
        <end position="93"/>
    </location>
</feature>
<evidence type="ECO:0000313" key="11">
    <source>
        <dbReference type="EMBL" id="GAU47330.1"/>
    </source>
</evidence>
<gene>
    <name evidence="11" type="ORF">TSUD_291520</name>
</gene>
<protein>
    <recommendedName>
        <fullName evidence="13">Reverse transcriptase zinc-binding domain-containing protein</fullName>
    </recommendedName>
</protein>
<evidence type="ECO:0008006" key="13">
    <source>
        <dbReference type="Google" id="ProtNLM"/>
    </source>
</evidence>
<sequence length="291" mass="34385">MAKYEDELVRKKRQLENEYHRVRNQELVKFQEESTIRLEQARRALQEKIQVEQRQTKKVKVEIERETIKISEMEAAEARAHEARLSEELDVETFYYMFSYAYLIIGSLHQKQVKSVNDGDVVVAQRGCELRVLKSKYFPKSSFKDATIGYQPSYGWRSILSAREILEKGSKWCLGNERAVEWIYHFNYFNSDEASKIVSTPLSIRLPADRIIWHWEKDGLYSVRSAYHLLCSERDILMSSPSSSRDDNLWKEIWKAPLPNKIKNFMWRLARNILPTEAGGKMREREVLARQ</sequence>
<evidence type="ECO:0000256" key="7">
    <source>
        <dbReference type="ARBA" id="ARBA00023136"/>
    </source>
</evidence>
<keyword evidence="12" id="KW-1185">Reference proteome</keyword>